<dbReference type="PRINTS" id="PR00385">
    <property type="entry name" value="P450"/>
</dbReference>
<keyword evidence="8" id="KW-1133">Transmembrane helix</keyword>
<dbReference type="InterPro" id="IPR050121">
    <property type="entry name" value="Cytochrome_P450_monoxygenase"/>
</dbReference>
<keyword evidence="11 14" id="KW-0503">Monooxygenase</keyword>
<dbReference type="PRINTS" id="PR00463">
    <property type="entry name" value="EP450I"/>
</dbReference>
<keyword evidence="12" id="KW-0472">Membrane</keyword>
<reference evidence="15" key="1">
    <citation type="journal article" date="2019" name="Environ. Microbiol.">
        <title>Fungal ecological strategies reflected in gene transcription - a case study of two litter decomposers.</title>
        <authorList>
            <person name="Barbi F."/>
            <person name="Kohler A."/>
            <person name="Barry K."/>
            <person name="Baskaran P."/>
            <person name="Daum C."/>
            <person name="Fauchery L."/>
            <person name="Ihrmark K."/>
            <person name="Kuo A."/>
            <person name="LaButti K."/>
            <person name="Lipzen A."/>
            <person name="Morin E."/>
            <person name="Grigoriev I.V."/>
            <person name="Henrissat B."/>
            <person name="Lindahl B."/>
            <person name="Martin F."/>
        </authorList>
    </citation>
    <scope>NUCLEOTIDE SEQUENCE</scope>
    <source>
        <strain evidence="15">JB14</strain>
    </source>
</reference>
<dbReference type="GO" id="GO:0016705">
    <property type="term" value="F:oxidoreductase activity, acting on paired donors, with incorporation or reduction of molecular oxygen"/>
    <property type="evidence" value="ECO:0007669"/>
    <property type="project" value="InterPro"/>
</dbReference>
<organism evidence="15 16">
    <name type="scientific">Gymnopus androsaceus JB14</name>
    <dbReference type="NCBI Taxonomy" id="1447944"/>
    <lineage>
        <taxon>Eukaryota</taxon>
        <taxon>Fungi</taxon>
        <taxon>Dikarya</taxon>
        <taxon>Basidiomycota</taxon>
        <taxon>Agaricomycotina</taxon>
        <taxon>Agaricomycetes</taxon>
        <taxon>Agaricomycetidae</taxon>
        <taxon>Agaricales</taxon>
        <taxon>Marasmiineae</taxon>
        <taxon>Omphalotaceae</taxon>
        <taxon>Gymnopus</taxon>
    </lineage>
</organism>
<evidence type="ECO:0000256" key="13">
    <source>
        <dbReference type="PIRSR" id="PIRSR602401-1"/>
    </source>
</evidence>
<dbReference type="OrthoDB" id="1470350at2759"/>
<dbReference type="InterPro" id="IPR036396">
    <property type="entry name" value="Cyt_P450_sf"/>
</dbReference>
<evidence type="ECO:0000256" key="10">
    <source>
        <dbReference type="ARBA" id="ARBA00023004"/>
    </source>
</evidence>
<keyword evidence="9 14" id="KW-0560">Oxidoreductase</keyword>
<dbReference type="SUPFAM" id="SSF48264">
    <property type="entry name" value="Cytochrome P450"/>
    <property type="match status" value="1"/>
</dbReference>
<evidence type="ECO:0000256" key="3">
    <source>
        <dbReference type="ARBA" id="ARBA00004721"/>
    </source>
</evidence>
<comment type="similarity">
    <text evidence="4 14">Belongs to the cytochrome P450 family.</text>
</comment>
<keyword evidence="7 13" id="KW-0479">Metal-binding</keyword>
<dbReference type="GO" id="GO:0020037">
    <property type="term" value="F:heme binding"/>
    <property type="evidence" value="ECO:0007669"/>
    <property type="project" value="InterPro"/>
</dbReference>
<evidence type="ECO:0000313" key="15">
    <source>
        <dbReference type="EMBL" id="KAE9397342.1"/>
    </source>
</evidence>
<dbReference type="GO" id="GO:0016020">
    <property type="term" value="C:membrane"/>
    <property type="evidence" value="ECO:0007669"/>
    <property type="project" value="UniProtKB-SubCell"/>
</dbReference>
<sequence>MYLLLLTCFAFSCFGTLALHRLFLHPLHRYPGPVLAAITDWYEAYYDIIKKGGLVIEIDRLHKLYGPVVRIGPNRLHFNYSSAYHDIYTYGSLVKEPGHYHGIFSLFPRATIACCDPGEAKYRRGLLGLSFSRRAVLALEYTIQIKIDQLITLLEEHYNSASSTAELSVAYRALTTDIITSYCFAESANSLDTLDFSHFLLRDMQELIKSLWVVRHFPSLASYVTSAPEKLVLWIFPPFRGFLQMNIAFERQVDKLMNNPESFSNVDHETVYHHLLEPKGPERLSRSLLIDEAFALVGAGSDTTANTCNVGTFYALKNEEIRQKLTEELREAWPDKDRPMSYVALEKLPYLTAFIKESLRFSIGVVHPLPRVVGRTTPEIGGLKLPAGTIVEMSALFLHMNPETFPDPYAFNPDRWLTENSKMALDLAPFSKGPRICIGLNLAWCELYLIFGNIFRRLDLKIHATDDTIEDFTPVPADYFVPQWQKDYRVFVEKAR</sequence>
<evidence type="ECO:0000256" key="6">
    <source>
        <dbReference type="ARBA" id="ARBA00022692"/>
    </source>
</evidence>
<comment type="cofactor">
    <cofactor evidence="1 13">
        <name>heme</name>
        <dbReference type="ChEBI" id="CHEBI:30413"/>
    </cofactor>
</comment>
<dbReference type="PANTHER" id="PTHR24305">
    <property type="entry name" value="CYTOCHROME P450"/>
    <property type="match status" value="1"/>
</dbReference>
<keyword evidence="10 13" id="KW-0408">Iron</keyword>
<dbReference type="Proteomes" id="UP000799118">
    <property type="component" value="Unassembled WGS sequence"/>
</dbReference>
<evidence type="ECO:0000256" key="4">
    <source>
        <dbReference type="ARBA" id="ARBA00010617"/>
    </source>
</evidence>
<feature type="binding site" description="axial binding residue" evidence="13">
    <location>
        <position position="437"/>
    </location>
    <ligand>
        <name>heme</name>
        <dbReference type="ChEBI" id="CHEBI:30413"/>
    </ligand>
    <ligandPart>
        <name>Fe</name>
        <dbReference type="ChEBI" id="CHEBI:18248"/>
    </ligandPart>
</feature>
<name>A0A6A4HFN5_9AGAR</name>
<proteinExistence type="inferred from homology"/>
<keyword evidence="5 13" id="KW-0349">Heme</keyword>
<evidence type="ECO:0000256" key="2">
    <source>
        <dbReference type="ARBA" id="ARBA00004370"/>
    </source>
</evidence>
<dbReference type="CDD" id="cd11062">
    <property type="entry name" value="CYP58-like"/>
    <property type="match status" value="1"/>
</dbReference>
<evidence type="ECO:0000313" key="16">
    <source>
        <dbReference type="Proteomes" id="UP000799118"/>
    </source>
</evidence>
<comment type="subcellular location">
    <subcellularLocation>
        <location evidence="2">Membrane</location>
    </subcellularLocation>
</comment>
<evidence type="ECO:0000256" key="11">
    <source>
        <dbReference type="ARBA" id="ARBA00023033"/>
    </source>
</evidence>
<evidence type="ECO:0000256" key="14">
    <source>
        <dbReference type="RuleBase" id="RU000461"/>
    </source>
</evidence>
<dbReference type="Gene3D" id="1.10.630.10">
    <property type="entry name" value="Cytochrome P450"/>
    <property type="match status" value="1"/>
</dbReference>
<keyword evidence="16" id="KW-1185">Reference proteome</keyword>
<dbReference type="InterPro" id="IPR001128">
    <property type="entry name" value="Cyt_P450"/>
</dbReference>
<protein>
    <submittedName>
        <fullName evidence="15">Cytochrome P450</fullName>
    </submittedName>
</protein>
<evidence type="ECO:0000256" key="9">
    <source>
        <dbReference type="ARBA" id="ARBA00023002"/>
    </source>
</evidence>
<dbReference type="Pfam" id="PF00067">
    <property type="entry name" value="p450"/>
    <property type="match status" value="1"/>
</dbReference>
<dbReference type="AlphaFoldDB" id="A0A6A4HFN5"/>
<dbReference type="GO" id="GO:0005506">
    <property type="term" value="F:iron ion binding"/>
    <property type="evidence" value="ECO:0007669"/>
    <property type="project" value="InterPro"/>
</dbReference>
<dbReference type="InterPro" id="IPR002401">
    <property type="entry name" value="Cyt_P450_E_grp-I"/>
</dbReference>
<evidence type="ECO:0000256" key="7">
    <source>
        <dbReference type="ARBA" id="ARBA00022723"/>
    </source>
</evidence>
<evidence type="ECO:0000256" key="8">
    <source>
        <dbReference type="ARBA" id="ARBA00022989"/>
    </source>
</evidence>
<evidence type="ECO:0000256" key="5">
    <source>
        <dbReference type="ARBA" id="ARBA00022617"/>
    </source>
</evidence>
<evidence type="ECO:0000256" key="1">
    <source>
        <dbReference type="ARBA" id="ARBA00001971"/>
    </source>
</evidence>
<dbReference type="PANTHER" id="PTHR24305:SF166">
    <property type="entry name" value="CYTOCHROME P450 12A4, MITOCHONDRIAL-RELATED"/>
    <property type="match status" value="1"/>
</dbReference>
<gene>
    <name evidence="15" type="ORF">BT96DRAFT_884002</name>
</gene>
<evidence type="ECO:0000256" key="12">
    <source>
        <dbReference type="ARBA" id="ARBA00023136"/>
    </source>
</evidence>
<dbReference type="EMBL" id="ML769498">
    <property type="protein sequence ID" value="KAE9397342.1"/>
    <property type="molecule type" value="Genomic_DNA"/>
</dbReference>
<dbReference type="InterPro" id="IPR017972">
    <property type="entry name" value="Cyt_P450_CS"/>
</dbReference>
<dbReference type="PROSITE" id="PS00086">
    <property type="entry name" value="CYTOCHROME_P450"/>
    <property type="match status" value="1"/>
</dbReference>
<dbReference type="GO" id="GO:0004497">
    <property type="term" value="F:monooxygenase activity"/>
    <property type="evidence" value="ECO:0007669"/>
    <property type="project" value="UniProtKB-KW"/>
</dbReference>
<accession>A0A6A4HFN5</accession>
<keyword evidence="6" id="KW-0812">Transmembrane</keyword>
<comment type="pathway">
    <text evidence="3">Secondary metabolite biosynthesis; terpenoid biosynthesis.</text>
</comment>